<dbReference type="RefSeq" id="WP_073614908.1">
    <property type="nucleotide sequence ID" value="NZ_FRFE01000018.1"/>
</dbReference>
<keyword evidence="5 7" id="KW-0408">Iron</keyword>
<name>A0A1M7YCX3_9BACT</name>
<proteinExistence type="predicted"/>
<dbReference type="EMBL" id="FRFE01000018">
    <property type="protein sequence ID" value="SHO50429.1"/>
    <property type="molecule type" value="Genomic_DNA"/>
</dbReference>
<dbReference type="Proteomes" id="UP000184603">
    <property type="component" value="Unassembled WGS sequence"/>
</dbReference>
<dbReference type="PRINTS" id="PR00352">
    <property type="entry name" value="3FE4SFRDOXIN"/>
</dbReference>
<gene>
    <name evidence="9" type="ORF">SAMN02745220_03435</name>
</gene>
<feature type="domain" description="4Fe-4S ferredoxin-type" evidence="8">
    <location>
        <begin position="4"/>
        <end position="32"/>
    </location>
</feature>
<evidence type="ECO:0000256" key="6">
    <source>
        <dbReference type="ARBA" id="ARBA00023014"/>
    </source>
</evidence>
<keyword evidence="4 7" id="KW-0249">Electron transport</keyword>
<dbReference type="InterPro" id="IPR001080">
    <property type="entry name" value="3Fe4S_ferredoxin"/>
</dbReference>
<protein>
    <recommendedName>
        <fullName evidence="7">Ferredoxin</fullName>
    </recommendedName>
</protein>
<dbReference type="InterPro" id="IPR051269">
    <property type="entry name" value="Fe-S_cluster_ET"/>
</dbReference>
<dbReference type="OrthoDB" id="9803319at2"/>
<dbReference type="GO" id="GO:0005506">
    <property type="term" value="F:iron ion binding"/>
    <property type="evidence" value="ECO:0007669"/>
    <property type="project" value="UniProtKB-UniRule"/>
</dbReference>
<evidence type="ECO:0000256" key="7">
    <source>
        <dbReference type="RuleBase" id="RU368020"/>
    </source>
</evidence>
<comment type="function">
    <text evidence="1 7">Ferredoxins are iron-sulfur proteins that transfer electrons in a wide variety of metabolic reactions.</text>
</comment>
<dbReference type="InterPro" id="IPR017900">
    <property type="entry name" value="4Fe4S_Fe_S_CS"/>
</dbReference>
<dbReference type="InterPro" id="IPR017896">
    <property type="entry name" value="4Fe4S_Fe-S-bd"/>
</dbReference>
<accession>A0A1M7YCX3</accession>
<keyword evidence="10" id="KW-1185">Reference proteome</keyword>
<dbReference type="PROSITE" id="PS00198">
    <property type="entry name" value="4FE4S_FER_1"/>
    <property type="match status" value="1"/>
</dbReference>
<evidence type="ECO:0000259" key="8">
    <source>
        <dbReference type="PROSITE" id="PS51379"/>
    </source>
</evidence>
<dbReference type="STRING" id="1121416.SAMN02745220_03435"/>
<keyword evidence="2 7" id="KW-0813">Transport</keyword>
<sequence length="64" mass="6936">MSEEKVKIDQDECIGCEACVEICPKVFGFDEEEGKAYVIDGANSDEECVDEAVASCPAGCIRKE</sequence>
<keyword evidence="3 7" id="KW-0479">Metal-binding</keyword>
<keyword evidence="6 7" id="KW-0411">Iron-sulfur</keyword>
<dbReference type="PANTHER" id="PTHR36923:SF3">
    <property type="entry name" value="FERREDOXIN"/>
    <property type="match status" value="1"/>
</dbReference>
<reference evidence="9 10" key="1">
    <citation type="submission" date="2016-12" db="EMBL/GenBank/DDBJ databases">
        <authorList>
            <person name="Song W.-J."/>
            <person name="Kurnit D.M."/>
        </authorList>
    </citation>
    <scope>NUCLEOTIDE SEQUENCE [LARGE SCALE GENOMIC DNA]</scope>
    <source>
        <strain evidence="9 10">DSM 18488</strain>
    </source>
</reference>
<dbReference type="GO" id="GO:0051536">
    <property type="term" value="F:iron-sulfur cluster binding"/>
    <property type="evidence" value="ECO:0007669"/>
    <property type="project" value="UniProtKB-KW"/>
</dbReference>
<evidence type="ECO:0000256" key="4">
    <source>
        <dbReference type="ARBA" id="ARBA00022982"/>
    </source>
</evidence>
<dbReference type="Gene3D" id="3.30.70.20">
    <property type="match status" value="1"/>
</dbReference>
<evidence type="ECO:0000256" key="2">
    <source>
        <dbReference type="ARBA" id="ARBA00022448"/>
    </source>
</evidence>
<evidence type="ECO:0000313" key="10">
    <source>
        <dbReference type="Proteomes" id="UP000184603"/>
    </source>
</evidence>
<evidence type="ECO:0000313" key="9">
    <source>
        <dbReference type="EMBL" id="SHO50429.1"/>
    </source>
</evidence>
<dbReference type="PANTHER" id="PTHR36923">
    <property type="entry name" value="FERREDOXIN"/>
    <property type="match status" value="1"/>
</dbReference>
<evidence type="ECO:0000256" key="1">
    <source>
        <dbReference type="ARBA" id="ARBA00003532"/>
    </source>
</evidence>
<dbReference type="GO" id="GO:0009055">
    <property type="term" value="F:electron transfer activity"/>
    <property type="evidence" value="ECO:0007669"/>
    <property type="project" value="UniProtKB-UniRule"/>
</dbReference>
<evidence type="ECO:0000256" key="5">
    <source>
        <dbReference type="ARBA" id="ARBA00023004"/>
    </source>
</evidence>
<dbReference type="AlphaFoldDB" id="A0A1M7YCX3"/>
<organism evidence="9 10">
    <name type="scientific">Desulfopila aestuarii DSM 18488</name>
    <dbReference type="NCBI Taxonomy" id="1121416"/>
    <lineage>
        <taxon>Bacteria</taxon>
        <taxon>Pseudomonadati</taxon>
        <taxon>Thermodesulfobacteriota</taxon>
        <taxon>Desulfobulbia</taxon>
        <taxon>Desulfobulbales</taxon>
        <taxon>Desulfocapsaceae</taxon>
        <taxon>Desulfopila</taxon>
    </lineage>
</organism>
<dbReference type="PROSITE" id="PS51379">
    <property type="entry name" value="4FE4S_FER_2"/>
    <property type="match status" value="1"/>
</dbReference>
<dbReference type="SUPFAM" id="SSF54862">
    <property type="entry name" value="4Fe-4S ferredoxins"/>
    <property type="match status" value="1"/>
</dbReference>
<evidence type="ECO:0000256" key="3">
    <source>
        <dbReference type="ARBA" id="ARBA00022723"/>
    </source>
</evidence>
<dbReference type="Pfam" id="PF13370">
    <property type="entry name" value="Fer4_13"/>
    <property type="match status" value="1"/>
</dbReference>